<proteinExistence type="predicted"/>
<evidence type="ECO:0000313" key="1">
    <source>
        <dbReference type="EMBL" id="PJJ54227.1"/>
    </source>
</evidence>
<gene>
    <name evidence="1" type="ORF">CLV56_3735</name>
</gene>
<sequence length="146" mass="14648">MAPSPRPMFTTLDGCLSSGAAADVELLSAAAVSLTGADHVDFRAAWPSAAEPIRTGGGAARSLPAAFGAVPGSSGPVRECGDGSASTGLVLAVVLPVPTDTAVIVDGIEVEYRTGGEDHVTVVDAVLGTCAANPARAEDEHEYCRE</sequence>
<reference evidence="1 2" key="1">
    <citation type="submission" date="2017-11" db="EMBL/GenBank/DDBJ databases">
        <title>Genomic Encyclopedia of Archaeal and Bacterial Type Strains, Phase II (KMG-II): From Individual Species to Whole Genera.</title>
        <authorList>
            <person name="Goeker M."/>
        </authorList>
    </citation>
    <scope>NUCLEOTIDE SEQUENCE [LARGE SCALE GENOMIC DNA]</scope>
    <source>
        <strain evidence="1 2">DSM 27763</strain>
    </source>
</reference>
<accession>A0A0B2BMF7</accession>
<name>A0A0B2BMF7_9ACTN</name>
<dbReference type="Proteomes" id="UP000230842">
    <property type="component" value="Unassembled WGS sequence"/>
</dbReference>
<dbReference type="AlphaFoldDB" id="A0A0B2BMF7"/>
<dbReference type="EMBL" id="PGEZ01000002">
    <property type="protein sequence ID" value="PJJ54227.1"/>
    <property type="molecule type" value="Genomic_DNA"/>
</dbReference>
<protein>
    <submittedName>
        <fullName evidence="1">Uncharacterized protein</fullName>
    </submittedName>
</protein>
<organism evidence="1 2">
    <name type="scientific">Mumia flava</name>
    <dbReference type="NCBI Taxonomy" id="1348852"/>
    <lineage>
        <taxon>Bacteria</taxon>
        <taxon>Bacillati</taxon>
        <taxon>Actinomycetota</taxon>
        <taxon>Actinomycetes</taxon>
        <taxon>Propionibacteriales</taxon>
        <taxon>Nocardioidaceae</taxon>
        <taxon>Mumia</taxon>
    </lineage>
</organism>
<evidence type="ECO:0000313" key="2">
    <source>
        <dbReference type="Proteomes" id="UP000230842"/>
    </source>
</evidence>
<keyword evidence="2" id="KW-1185">Reference proteome</keyword>
<dbReference type="RefSeq" id="WP_039348072.1">
    <property type="nucleotide sequence ID" value="NZ_PGEZ01000002.1"/>
</dbReference>
<comment type="caution">
    <text evidence="1">The sequence shown here is derived from an EMBL/GenBank/DDBJ whole genome shotgun (WGS) entry which is preliminary data.</text>
</comment>